<dbReference type="Proteomes" id="UP001327560">
    <property type="component" value="Chromosome 4"/>
</dbReference>
<feature type="compositionally biased region" description="Basic and acidic residues" evidence="1">
    <location>
        <begin position="331"/>
        <end position="341"/>
    </location>
</feature>
<feature type="region of interest" description="Disordered" evidence="1">
    <location>
        <begin position="353"/>
        <end position="412"/>
    </location>
</feature>
<dbReference type="PANTHER" id="PTHR32091:SF17">
    <property type="entry name" value="EUKARYOTIC TRANSLATION INITIATION FACTOR 4B3"/>
    <property type="match status" value="1"/>
</dbReference>
<dbReference type="AlphaFoldDB" id="A0AAQ3KEJ7"/>
<feature type="compositionally biased region" description="Basic and acidic residues" evidence="1">
    <location>
        <begin position="376"/>
        <end position="394"/>
    </location>
</feature>
<accession>A0AAQ3KEJ7</accession>
<evidence type="ECO:0000313" key="2">
    <source>
        <dbReference type="EMBL" id="WOL05915.1"/>
    </source>
</evidence>
<organism evidence="2 3">
    <name type="scientific">Canna indica</name>
    <name type="common">Indian-shot</name>
    <dbReference type="NCBI Taxonomy" id="4628"/>
    <lineage>
        <taxon>Eukaryota</taxon>
        <taxon>Viridiplantae</taxon>
        <taxon>Streptophyta</taxon>
        <taxon>Embryophyta</taxon>
        <taxon>Tracheophyta</taxon>
        <taxon>Spermatophyta</taxon>
        <taxon>Magnoliopsida</taxon>
        <taxon>Liliopsida</taxon>
        <taxon>Zingiberales</taxon>
        <taxon>Cannaceae</taxon>
        <taxon>Canna</taxon>
    </lineage>
</organism>
<feature type="region of interest" description="Disordered" evidence="1">
    <location>
        <begin position="23"/>
        <end position="341"/>
    </location>
</feature>
<reference evidence="2 3" key="1">
    <citation type="submission" date="2023-10" db="EMBL/GenBank/DDBJ databases">
        <title>Chromosome-scale genome assembly provides insights into flower coloration mechanisms of Canna indica.</title>
        <authorList>
            <person name="Li C."/>
        </authorList>
    </citation>
    <scope>NUCLEOTIDE SEQUENCE [LARGE SCALE GENOMIC DNA]</scope>
    <source>
        <tissue evidence="2">Flower</tissue>
    </source>
</reference>
<feature type="compositionally biased region" description="Basic and acidic residues" evidence="1">
    <location>
        <begin position="305"/>
        <end position="321"/>
    </location>
</feature>
<feature type="compositionally biased region" description="Low complexity" evidence="1">
    <location>
        <begin position="37"/>
        <end position="56"/>
    </location>
</feature>
<feature type="compositionally biased region" description="Basic and acidic residues" evidence="1">
    <location>
        <begin position="242"/>
        <end position="253"/>
    </location>
</feature>
<feature type="compositionally biased region" description="Low complexity" evidence="1">
    <location>
        <begin position="120"/>
        <end position="130"/>
    </location>
</feature>
<dbReference type="GO" id="GO:0003743">
    <property type="term" value="F:translation initiation factor activity"/>
    <property type="evidence" value="ECO:0007669"/>
    <property type="project" value="InterPro"/>
</dbReference>
<proteinExistence type="predicted"/>
<evidence type="ECO:0000256" key="1">
    <source>
        <dbReference type="SAM" id="MobiDB-lite"/>
    </source>
</evidence>
<sequence length="412" mass="44191">MVAPVSAWAKAGAWALDAEEHEAALATAKDKDDDDASSQASQQQDFPSLAAAAAAKPSKKKKKAQPISLAEFTTGKPVSHGAGGRFPVSSSSKGLSSDELVVLPTGPRERSAEELERFSSRGFGYSSYGNGARGRGPASGEDPNPTRWGSSRDSNEPRRGGFGGSGGGSNRDLEPSRADEIDDWGAAKKSVAPERRERGGGEGFFDSQSRADESDSWISSKRAAPQVNGRQIGSGGGFFGAARERSGGFDFNREGSNGGGPDSETWGRKNDFGDSDKWKREEVKSSEGRPRLMLQPRSLPLAARNDGDQVIEKESTMERKTKGSNPFGMARPREEVLAEKGEDWKKIDEKLEAMKIRDAPPERSAFGKKGVGVDNGTRRSPENHTDRSWRKLDATEASLPSEDRVDSTVAGN</sequence>
<evidence type="ECO:0000313" key="3">
    <source>
        <dbReference type="Proteomes" id="UP001327560"/>
    </source>
</evidence>
<protein>
    <recommendedName>
        <fullName evidence="4">Eukaryotic translation initiation factor 4B3</fullName>
    </recommendedName>
</protein>
<dbReference type="GO" id="GO:0003729">
    <property type="term" value="F:mRNA binding"/>
    <property type="evidence" value="ECO:0007669"/>
    <property type="project" value="TreeGrafter"/>
</dbReference>
<keyword evidence="3" id="KW-1185">Reference proteome</keyword>
<dbReference type="EMBL" id="CP136893">
    <property type="protein sequence ID" value="WOL05915.1"/>
    <property type="molecule type" value="Genomic_DNA"/>
</dbReference>
<name>A0AAQ3KEJ7_9LILI</name>
<feature type="compositionally biased region" description="Basic and acidic residues" evidence="1">
    <location>
        <begin position="265"/>
        <end position="290"/>
    </location>
</feature>
<dbReference type="InterPro" id="IPR010433">
    <property type="entry name" value="EIF-4B_pln"/>
</dbReference>
<feature type="compositionally biased region" description="Basic and acidic residues" evidence="1">
    <location>
        <begin position="107"/>
        <end position="119"/>
    </location>
</feature>
<dbReference type="PANTHER" id="PTHR32091">
    <property type="entry name" value="EUKARYOTIC TRANSLATION INITIATION FACTOR 4B"/>
    <property type="match status" value="1"/>
</dbReference>
<feature type="compositionally biased region" description="Basic and acidic residues" evidence="1">
    <location>
        <begin position="191"/>
        <end position="200"/>
    </location>
</feature>
<feature type="compositionally biased region" description="Gly residues" evidence="1">
    <location>
        <begin position="160"/>
        <end position="169"/>
    </location>
</feature>
<gene>
    <name evidence="2" type="ORF">Cni_G14646</name>
</gene>
<dbReference type="Pfam" id="PF06273">
    <property type="entry name" value="eIF-4B"/>
    <property type="match status" value="1"/>
</dbReference>
<evidence type="ECO:0008006" key="4">
    <source>
        <dbReference type="Google" id="ProtNLM"/>
    </source>
</evidence>